<dbReference type="RefSeq" id="WP_378615153.1">
    <property type="nucleotide sequence ID" value="NZ_JBHSAX010000019.1"/>
</dbReference>
<keyword evidence="1" id="KW-0238">DNA-binding</keyword>
<dbReference type="InterPro" id="IPR024412">
    <property type="entry name" value="Lsr2_dim_dom"/>
</dbReference>
<dbReference type="Gene3D" id="4.10.320.10">
    <property type="entry name" value="E3-binding domain"/>
    <property type="match status" value="1"/>
</dbReference>
<dbReference type="EMBL" id="JBHSAX010000019">
    <property type="protein sequence ID" value="MFC3965408.1"/>
    <property type="molecule type" value="Genomic_DNA"/>
</dbReference>
<evidence type="ECO:0000259" key="4">
    <source>
        <dbReference type="Pfam" id="PF23359"/>
    </source>
</evidence>
<keyword evidence="6" id="KW-1185">Reference proteome</keyword>
<feature type="domain" description="Lsr2 dimerization" evidence="3">
    <location>
        <begin position="1"/>
        <end position="59"/>
    </location>
</feature>
<evidence type="ECO:0000313" key="6">
    <source>
        <dbReference type="Proteomes" id="UP001595696"/>
    </source>
</evidence>
<accession>A0ABV8DZP8</accession>
<evidence type="ECO:0000256" key="2">
    <source>
        <dbReference type="SAM" id="MobiDB-lite"/>
    </source>
</evidence>
<dbReference type="Proteomes" id="UP001595696">
    <property type="component" value="Unassembled WGS sequence"/>
</dbReference>
<evidence type="ECO:0000256" key="1">
    <source>
        <dbReference type="ARBA" id="ARBA00023125"/>
    </source>
</evidence>
<protein>
    <submittedName>
        <fullName evidence="5">Lsr2 family protein</fullName>
    </submittedName>
</protein>
<dbReference type="InterPro" id="IPR042261">
    <property type="entry name" value="Lsr2-like_dimerization"/>
</dbReference>
<dbReference type="InterPro" id="IPR055370">
    <property type="entry name" value="Lsr2_DNA-bd"/>
</dbReference>
<dbReference type="Gene3D" id="3.30.60.230">
    <property type="entry name" value="Lsr2, dimerization domain"/>
    <property type="match status" value="1"/>
</dbReference>
<name>A0ABV8DZP8_9NOCA</name>
<sequence>MARKVVVTVVDDYDGISAADEMVAFGVDGVSYEIDLSAENARSLRKFLEQWTPYARRTGKAARSKNAGGGRSSASREDVAAIRAWAKENGHEISSRGRIPSEIVAAYREAQPS</sequence>
<feature type="region of interest" description="Disordered" evidence="2">
    <location>
        <begin position="57"/>
        <end position="78"/>
    </location>
</feature>
<feature type="domain" description="Lsr2 DNA-binding" evidence="4">
    <location>
        <begin position="75"/>
        <end position="110"/>
    </location>
</feature>
<organism evidence="5 6">
    <name type="scientific">Nocardia jiangsuensis</name>
    <dbReference type="NCBI Taxonomy" id="1691563"/>
    <lineage>
        <taxon>Bacteria</taxon>
        <taxon>Bacillati</taxon>
        <taxon>Actinomycetota</taxon>
        <taxon>Actinomycetes</taxon>
        <taxon>Mycobacteriales</taxon>
        <taxon>Nocardiaceae</taxon>
        <taxon>Nocardia</taxon>
    </lineage>
</organism>
<evidence type="ECO:0000313" key="5">
    <source>
        <dbReference type="EMBL" id="MFC3965408.1"/>
    </source>
</evidence>
<comment type="caution">
    <text evidence="5">The sequence shown here is derived from an EMBL/GenBank/DDBJ whole genome shotgun (WGS) entry which is preliminary data.</text>
</comment>
<dbReference type="Pfam" id="PF23359">
    <property type="entry name" value="Lsr2_DNA-bd"/>
    <property type="match status" value="1"/>
</dbReference>
<dbReference type="Pfam" id="PF11774">
    <property type="entry name" value="Lsr2"/>
    <property type="match status" value="1"/>
</dbReference>
<gene>
    <name evidence="5" type="ORF">ACFO0B_25745</name>
</gene>
<dbReference type="InterPro" id="IPR036625">
    <property type="entry name" value="E3-bd_dom_sf"/>
</dbReference>
<reference evidence="6" key="1">
    <citation type="journal article" date="2019" name="Int. J. Syst. Evol. Microbiol.">
        <title>The Global Catalogue of Microorganisms (GCM) 10K type strain sequencing project: providing services to taxonomists for standard genome sequencing and annotation.</title>
        <authorList>
            <consortium name="The Broad Institute Genomics Platform"/>
            <consortium name="The Broad Institute Genome Sequencing Center for Infectious Disease"/>
            <person name="Wu L."/>
            <person name="Ma J."/>
        </authorList>
    </citation>
    <scope>NUCLEOTIDE SEQUENCE [LARGE SCALE GENOMIC DNA]</scope>
    <source>
        <strain evidence="6">CGMCC 4.7330</strain>
    </source>
</reference>
<proteinExistence type="predicted"/>
<evidence type="ECO:0000259" key="3">
    <source>
        <dbReference type="Pfam" id="PF11774"/>
    </source>
</evidence>